<feature type="domain" description="Zinc knuckle CX2CX4HX4C" evidence="1">
    <location>
        <begin position="18"/>
        <end position="65"/>
    </location>
</feature>
<dbReference type="InterPro" id="IPR025836">
    <property type="entry name" value="Zn_knuckle_CX2CX4HX4C"/>
</dbReference>
<evidence type="ECO:0000259" key="1">
    <source>
        <dbReference type="Pfam" id="PF14392"/>
    </source>
</evidence>
<dbReference type="AlphaFoldDB" id="A0AAW2WQH8"/>
<protein>
    <recommendedName>
        <fullName evidence="1">Zinc knuckle CX2CX4HX4C domain-containing protein</fullName>
    </recommendedName>
</protein>
<comment type="caution">
    <text evidence="2">The sequence shown here is derived from an EMBL/GenBank/DDBJ whole genome shotgun (WGS) entry which is preliminary data.</text>
</comment>
<organism evidence="2">
    <name type="scientific">Sesamum latifolium</name>
    <dbReference type="NCBI Taxonomy" id="2727402"/>
    <lineage>
        <taxon>Eukaryota</taxon>
        <taxon>Viridiplantae</taxon>
        <taxon>Streptophyta</taxon>
        <taxon>Embryophyta</taxon>
        <taxon>Tracheophyta</taxon>
        <taxon>Spermatophyta</taxon>
        <taxon>Magnoliopsida</taxon>
        <taxon>eudicotyledons</taxon>
        <taxon>Gunneridae</taxon>
        <taxon>Pentapetalae</taxon>
        <taxon>asterids</taxon>
        <taxon>lamiids</taxon>
        <taxon>Lamiales</taxon>
        <taxon>Pedaliaceae</taxon>
        <taxon>Sesamum</taxon>
    </lineage>
</organism>
<dbReference type="EMBL" id="JACGWN010000007">
    <property type="protein sequence ID" value="KAL0444054.1"/>
    <property type="molecule type" value="Genomic_DNA"/>
</dbReference>
<sequence>MDESGRSWGDSLRIRVAINVTQPLVRALRVCTPMGDKLVVSFMYEWLQNFCYLCGWLGHISALCELRFDEGFQDSWEATPYGAWLRAPPGSWGVRKSLTHLQYDEILLPTRPETRRCLEDSRQFINQWNRVLGKERALSMQNQRLLTASLEKGWLKSINLLHRMVSGRMSPKWVSQLTMILL</sequence>
<reference evidence="2" key="2">
    <citation type="journal article" date="2024" name="Plant">
        <title>Genomic evolution and insights into agronomic trait innovations of Sesamum species.</title>
        <authorList>
            <person name="Miao H."/>
            <person name="Wang L."/>
            <person name="Qu L."/>
            <person name="Liu H."/>
            <person name="Sun Y."/>
            <person name="Le M."/>
            <person name="Wang Q."/>
            <person name="Wei S."/>
            <person name="Zheng Y."/>
            <person name="Lin W."/>
            <person name="Duan Y."/>
            <person name="Cao H."/>
            <person name="Xiong S."/>
            <person name="Wang X."/>
            <person name="Wei L."/>
            <person name="Li C."/>
            <person name="Ma Q."/>
            <person name="Ju M."/>
            <person name="Zhao R."/>
            <person name="Li G."/>
            <person name="Mu C."/>
            <person name="Tian Q."/>
            <person name="Mei H."/>
            <person name="Zhang T."/>
            <person name="Gao T."/>
            <person name="Zhang H."/>
        </authorList>
    </citation>
    <scope>NUCLEOTIDE SEQUENCE</scope>
    <source>
        <strain evidence="2">KEN1</strain>
    </source>
</reference>
<name>A0AAW2WQH8_9LAMI</name>
<evidence type="ECO:0000313" key="2">
    <source>
        <dbReference type="EMBL" id="KAL0444054.1"/>
    </source>
</evidence>
<dbReference type="Pfam" id="PF14392">
    <property type="entry name" value="zf-CCHC_4"/>
    <property type="match status" value="1"/>
</dbReference>
<gene>
    <name evidence="2" type="ORF">Slati_2128100</name>
</gene>
<accession>A0AAW2WQH8</accession>
<proteinExistence type="predicted"/>
<reference evidence="2" key="1">
    <citation type="submission" date="2020-06" db="EMBL/GenBank/DDBJ databases">
        <authorList>
            <person name="Li T."/>
            <person name="Hu X."/>
            <person name="Zhang T."/>
            <person name="Song X."/>
            <person name="Zhang H."/>
            <person name="Dai N."/>
            <person name="Sheng W."/>
            <person name="Hou X."/>
            <person name="Wei L."/>
        </authorList>
    </citation>
    <scope>NUCLEOTIDE SEQUENCE</scope>
    <source>
        <strain evidence="2">KEN1</strain>
        <tissue evidence="2">Leaf</tissue>
    </source>
</reference>